<dbReference type="Proteomes" id="UP001642360">
    <property type="component" value="Unassembled WGS sequence"/>
</dbReference>
<comment type="caution">
    <text evidence="1">The sequence shown here is derived from an EMBL/GenBank/DDBJ whole genome shotgun (WGS) entry which is preliminary data.</text>
</comment>
<accession>A0ABC8R5G0</accession>
<dbReference type="EMBL" id="CAUOFW020000948">
    <property type="protein sequence ID" value="CAK9139292.1"/>
    <property type="molecule type" value="Genomic_DNA"/>
</dbReference>
<dbReference type="AlphaFoldDB" id="A0ABC8R5G0"/>
<dbReference type="SUPFAM" id="SSF56112">
    <property type="entry name" value="Protein kinase-like (PK-like)"/>
    <property type="match status" value="1"/>
</dbReference>
<reference evidence="1 2" key="1">
    <citation type="submission" date="2024-02" db="EMBL/GenBank/DDBJ databases">
        <authorList>
            <person name="Vignale AGUSTIN F."/>
            <person name="Sosa J E."/>
            <person name="Modenutti C."/>
        </authorList>
    </citation>
    <scope>NUCLEOTIDE SEQUENCE [LARGE SCALE GENOMIC DNA]</scope>
</reference>
<dbReference type="InterPro" id="IPR011009">
    <property type="entry name" value="Kinase-like_dom_sf"/>
</dbReference>
<dbReference type="Gene3D" id="1.10.510.10">
    <property type="entry name" value="Transferase(Phosphotransferase) domain 1"/>
    <property type="match status" value="1"/>
</dbReference>
<protein>
    <submittedName>
        <fullName evidence="1">Uncharacterized protein</fullName>
    </submittedName>
</protein>
<dbReference type="PANTHER" id="PTHR27006:SF606">
    <property type="entry name" value="INTERLEUKIN-1 RECEPTOR-ASSOCIATED KINASE 4"/>
    <property type="match status" value="1"/>
</dbReference>
<organism evidence="1 2">
    <name type="scientific">Ilex paraguariensis</name>
    <name type="common">yerba mate</name>
    <dbReference type="NCBI Taxonomy" id="185542"/>
    <lineage>
        <taxon>Eukaryota</taxon>
        <taxon>Viridiplantae</taxon>
        <taxon>Streptophyta</taxon>
        <taxon>Embryophyta</taxon>
        <taxon>Tracheophyta</taxon>
        <taxon>Spermatophyta</taxon>
        <taxon>Magnoliopsida</taxon>
        <taxon>eudicotyledons</taxon>
        <taxon>Gunneridae</taxon>
        <taxon>Pentapetalae</taxon>
        <taxon>asterids</taxon>
        <taxon>campanulids</taxon>
        <taxon>Aquifoliales</taxon>
        <taxon>Aquifoliaceae</taxon>
        <taxon>Ilex</taxon>
    </lineage>
</organism>
<dbReference type="PANTHER" id="PTHR27006">
    <property type="entry name" value="PROMASTIGOTE SURFACE ANTIGEN PROTEIN PSA"/>
    <property type="match status" value="1"/>
</dbReference>
<dbReference type="Gene3D" id="3.30.200.20">
    <property type="entry name" value="Phosphorylase Kinase, domain 1"/>
    <property type="match status" value="1"/>
</dbReference>
<sequence>MHTCKNIVQLKCEFEVWFGLRIPSVGLGLNSKGCISFLFEIENSGSKPKSLAFTSKELLSFTNNFDERNRIGSTQFGELYRGKFQHGSEAQDVAVKIWNEKSDHLIGTDDYLMAKECNPILFDFGLLSGGIIGGPRGIVCDVFSYGVIVLGHIAKRLFEEVKLHKGEWRQENILVDEWANSVYKPNGSLVHSSVEKDLGYYGPDAPIITQLGMRCVTYFPPDRPTMKEVVECLEHLQVVEHHGDALASGKL</sequence>
<proteinExistence type="predicted"/>
<evidence type="ECO:0000313" key="1">
    <source>
        <dbReference type="EMBL" id="CAK9139292.1"/>
    </source>
</evidence>
<keyword evidence="2" id="KW-1185">Reference proteome</keyword>
<name>A0ABC8R5G0_9AQUA</name>
<gene>
    <name evidence="1" type="ORF">ILEXP_LOCUS6679</name>
</gene>
<evidence type="ECO:0000313" key="2">
    <source>
        <dbReference type="Proteomes" id="UP001642360"/>
    </source>
</evidence>